<dbReference type="EMBL" id="UINC01004685">
    <property type="protein sequence ID" value="SVA16121.1"/>
    <property type="molecule type" value="Genomic_DNA"/>
</dbReference>
<name>A0A381TKS3_9ZZZZ</name>
<accession>A0A381TKS3</accession>
<dbReference type="SUPFAM" id="SSF48452">
    <property type="entry name" value="TPR-like"/>
    <property type="match status" value="3"/>
</dbReference>
<dbReference type="InterPro" id="IPR019734">
    <property type="entry name" value="TPR_rpt"/>
</dbReference>
<dbReference type="Pfam" id="PF14559">
    <property type="entry name" value="TPR_19"/>
    <property type="match status" value="2"/>
</dbReference>
<feature type="non-terminal residue" evidence="3">
    <location>
        <position position="1"/>
    </location>
</feature>
<dbReference type="PANTHER" id="PTHR44943">
    <property type="entry name" value="CELLULOSE SYNTHASE OPERON PROTEIN C"/>
    <property type="match status" value="1"/>
</dbReference>
<keyword evidence="2" id="KW-0802">TPR repeat</keyword>
<dbReference type="Pfam" id="PF13432">
    <property type="entry name" value="TPR_16"/>
    <property type="match status" value="2"/>
</dbReference>
<evidence type="ECO:0000313" key="3">
    <source>
        <dbReference type="EMBL" id="SVA16121.1"/>
    </source>
</evidence>
<evidence type="ECO:0000256" key="2">
    <source>
        <dbReference type="ARBA" id="ARBA00022803"/>
    </source>
</evidence>
<dbReference type="PROSITE" id="PS50005">
    <property type="entry name" value="TPR"/>
    <property type="match status" value="3"/>
</dbReference>
<dbReference type="InterPro" id="IPR011990">
    <property type="entry name" value="TPR-like_helical_dom_sf"/>
</dbReference>
<proteinExistence type="predicted"/>
<sequence length="634" mass="73394">VRNIYCFLIVLLILLTAGCTENGKNVQEFLLTSENVHSYIDQQKKIVDSDQENASAHYNLSRSYYFIKEYEKAEHHARRATRYDPLNAGYYELLGSLAFVLERYGDAITELATSVRIAPERVSVYLKLAATYEKIDDDGRAVSSLVQALQTDRYYVEALYHLARIYLRQREFEGSLRTLETLLKLEPQNKQAMLMRIQTYSLQGSYYYAQTLAEEMLNQFPDYAPVRRELLRIKFAQQQWPEAQAMLIQLKAKNTLSPEDQLIEAYLLIHQKQENEARQRFESILERNPKNVDAIMGLAVQLLRKGFLDDSLSWLNRGLEINPRLAKAHYLRASILFRQGDYLQGDLAIARALELDPANPSFQLLFLRRQLMQGELAVVEKQLKRIQEKHPLNTEALLLQADLYKNRGNTDESEKLLRQAILVQDSPSIHFSLARVLFQQSKYRSVLEVTTPLMDVLSGNWEVIYLHALTLSRLEKYEEALLISQPFLNRKESQGYAHRLVGDLLRYKGNEQDAQKVYREGLEQFPGHLFLVDGLSASLMITENWEQLQELLETTLEQSQRLEGNPPIQLIFLDRLAVTYERLQKTEKKLQILREYHQNNDPLTAAQLNSLEEQLLFPVSLPSLEKALSPLLLP</sequence>
<dbReference type="Gene3D" id="1.25.40.10">
    <property type="entry name" value="Tetratricopeptide repeat domain"/>
    <property type="match status" value="3"/>
</dbReference>
<organism evidence="3">
    <name type="scientific">marine metagenome</name>
    <dbReference type="NCBI Taxonomy" id="408172"/>
    <lineage>
        <taxon>unclassified sequences</taxon>
        <taxon>metagenomes</taxon>
        <taxon>ecological metagenomes</taxon>
    </lineage>
</organism>
<dbReference type="PANTHER" id="PTHR44943:SF5">
    <property type="entry name" value="BLL7697 PROTEIN"/>
    <property type="match status" value="1"/>
</dbReference>
<dbReference type="AlphaFoldDB" id="A0A381TKS3"/>
<gene>
    <name evidence="3" type="ORF">METZ01_LOCUS68975</name>
</gene>
<dbReference type="SMART" id="SM00028">
    <property type="entry name" value="TPR"/>
    <property type="match status" value="9"/>
</dbReference>
<keyword evidence="1" id="KW-0677">Repeat</keyword>
<dbReference type="InterPro" id="IPR051685">
    <property type="entry name" value="Ycf3/AcsC/BcsC/TPR_MFPF"/>
</dbReference>
<reference evidence="3" key="1">
    <citation type="submission" date="2018-05" db="EMBL/GenBank/DDBJ databases">
        <authorList>
            <person name="Lanie J.A."/>
            <person name="Ng W.-L."/>
            <person name="Kazmierczak K.M."/>
            <person name="Andrzejewski T.M."/>
            <person name="Davidsen T.M."/>
            <person name="Wayne K.J."/>
            <person name="Tettelin H."/>
            <person name="Glass J.I."/>
            <person name="Rusch D."/>
            <person name="Podicherti R."/>
            <person name="Tsui H.-C.T."/>
            <person name="Winkler M.E."/>
        </authorList>
    </citation>
    <scope>NUCLEOTIDE SEQUENCE</scope>
</reference>
<protein>
    <submittedName>
        <fullName evidence="3">Uncharacterized protein</fullName>
    </submittedName>
</protein>
<evidence type="ECO:0000256" key="1">
    <source>
        <dbReference type="ARBA" id="ARBA00022737"/>
    </source>
</evidence>